<dbReference type="InParanoid" id="A3LMY1"/>
<dbReference type="GO" id="GO:0044571">
    <property type="term" value="P:[2Fe-2S] cluster assembly"/>
    <property type="evidence" value="ECO:0007669"/>
    <property type="project" value="InterPro"/>
</dbReference>
<dbReference type="EMBL" id="CP000496">
    <property type="protein sequence ID" value="ABN64764.2"/>
    <property type="molecule type" value="Genomic_DNA"/>
</dbReference>
<dbReference type="RefSeq" id="XP_001382793.2">
    <property type="nucleotide sequence ID" value="XM_001382756.1"/>
</dbReference>
<evidence type="ECO:0000256" key="1">
    <source>
        <dbReference type="ARBA" id="ARBA00010476"/>
    </source>
</evidence>
<dbReference type="NCBIfam" id="TIGR00714">
    <property type="entry name" value="hscB"/>
    <property type="match status" value="1"/>
</dbReference>
<protein>
    <submittedName>
        <fullName evidence="4">Molecular chaperone</fullName>
    </submittedName>
</protein>
<dbReference type="GO" id="GO:0051087">
    <property type="term" value="F:protein-folding chaperone binding"/>
    <property type="evidence" value="ECO:0007669"/>
    <property type="project" value="InterPro"/>
</dbReference>
<sequence length="223" mass="25257">MFASHEPSEKSVSSFFQLFPKNFPSGGPPQDSLIVNPKSLRREYRTLQSENHPDISFGSTVLNAVKSEASSEGEDSETSFSSVINRAYSTLRNPYSKIAHFIQLTHPQKIDITQDDVSKEIIANFQKSSPDSAMEYKDMLMTVLEAHEALELAASESELDDLAIENDARIKESEEFLDSLIQQHSPIQNWDPIIMEAIRLKYWVNIHNGIKDWEPGKPVHLTH</sequence>
<dbReference type="KEGG" id="pic:PICST_41033"/>
<dbReference type="Gene3D" id="1.10.287.110">
    <property type="entry name" value="DnaJ domain"/>
    <property type="match status" value="1"/>
</dbReference>
<dbReference type="SUPFAM" id="SSF46565">
    <property type="entry name" value="Chaperone J-domain"/>
    <property type="match status" value="1"/>
</dbReference>
<dbReference type="GO" id="GO:0005739">
    <property type="term" value="C:mitochondrion"/>
    <property type="evidence" value="ECO:0007669"/>
    <property type="project" value="TreeGrafter"/>
</dbReference>
<accession>A3LMY1</accession>
<dbReference type="InterPro" id="IPR009073">
    <property type="entry name" value="HscB_oligo_C"/>
</dbReference>
<dbReference type="Proteomes" id="UP000002258">
    <property type="component" value="Chromosome 2"/>
</dbReference>
<gene>
    <name evidence="4" type="primary">JAC1</name>
    <name evidence="4" type="ORF">PICST_41033</name>
</gene>
<name>A3LMY1_PICST</name>
<dbReference type="InterPro" id="IPR036386">
    <property type="entry name" value="HscB_C_sf"/>
</dbReference>
<dbReference type="OMA" id="TVELKYW"/>
<evidence type="ECO:0000259" key="3">
    <source>
        <dbReference type="Pfam" id="PF07743"/>
    </source>
</evidence>
<evidence type="ECO:0000313" key="5">
    <source>
        <dbReference type="Proteomes" id="UP000002258"/>
    </source>
</evidence>
<dbReference type="GeneID" id="4837615"/>
<dbReference type="GO" id="GO:0001671">
    <property type="term" value="F:ATPase activator activity"/>
    <property type="evidence" value="ECO:0007669"/>
    <property type="project" value="InterPro"/>
</dbReference>
<dbReference type="FunCoup" id="A3LMY1">
    <property type="interactions" value="354"/>
</dbReference>
<comment type="similarity">
    <text evidence="1">Belongs to the HscB family.</text>
</comment>
<dbReference type="AlphaFoldDB" id="A3LMY1"/>
<dbReference type="Pfam" id="PF07743">
    <property type="entry name" value="HSCB_C"/>
    <property type="match status" value="1"/>
</dbReference>
<reference evidence="4 5" key="1">
    <citation type="journal article" date="2007" name="Nat. Biotechnol.">
        <title>Genome sequence of the lignocellulose-bioconverting and xylose-fermenting yeast Pichia stipitis.</title>
        <authorList>
            <person name="Jeffries T.W."/>
            <person name="Grigoriev I.V."/>
            <person name="Grimwood J."/>
            <person name="Laplaza J.M."/>
            <person name="Aerts A."/>
            <person name="Salamov A."/>
            <person name="Schmutz J."/>
            <person name="Lindquist E."/>
            <person name="Dehal P."/>
            <person name="Shapiro H."/>
            <person name="Jin Y.S."/>
            <person name="Passoth V."/>
            <person name="Richardson P.M."/>
        </authorList>
    </citation>
    <scope>NUCLEOTIDE SEQUENCE [LARGE SCALE GENOMIC DNA]</scope>
    <source>
        <strain evidence="5">ATCC 58785 / CBS 6054 / NBRC 10063 / NRRL Y-11545</strain>
    </source>
</reference>
<dbReference type="STRING" id="322104.A3LMY1"/>
<dbReference type="PANTHER" id="PTHR14021">
    <property type="entry name" value="IRON-SULFUR CLUSTER CO-CHAPERONE PROTEIN HSCB"/>
    <property type="match status" value="1"/>
</dbReference>
<dbReference type="SUPFAM" id="SSF47144">
    <property type="entry name" value="HSC20 (HSCB), C-terminal oligomerisation domain"/>
    <property type="match status" value="1"/>
</dbReference>
<dbReference type="InterPro" id="IPR004640">
    <property type="entry name" value="HscB"/>
</dbReference>
<dbReference type="HOGENOM" id="CLU_068529_1_1_1"/>
<feature type="domain" description="Co-chaperone HscB C-terminal oligomerisation" evidence="3">
    <location>
        <begin position="136"/>
        <end position="211"/>
    </location>
</feature>
<keyword evidence="5" id="KW-1185">Reference proteome</keyword>
<keyword evidence="2" id="KW-0143">Chaperone</keyword>
<dbReference type="PANTHER" id="PTHR14021:SF15">
    <property type="entry name" value="IRON-SULFUR CLUSTER CO-CHAPERONE PROTEIN HSCB"/>
    <property type="match status" value="1"/>
</dbReference>
<dbReference type="eggNOG" id="KOG3192">
    <property type="taxonomic scope" value="Eukaryota"/>
</dbReference>
<evidence type="ECO:0000256" key="2">
    <source>
        <dbReference type="ARBA" id="ARBA00023186"/>
    </source>
</evidence>
<evidence type="ECO:0000313" key="4">
    <source>
        <dbReference type="EMBL" id="ABN64764.2"/>
    </source>
</evidence>
<dbReference type="InterPro" id="IPR036869">
    <property type="entry name" value="J_dom_sf"/>
</dbReference>
<dbReference type="OrthoDB" id="448954at2759"/>
<organism evidence="4 5">
    <name type="scientific">Scheffersomyces stipitis (strain ATCC 58785 / CBS 6054 / NBRC 10063 / NRRL Y-11545)</name>
    <name type="common">Yeast</name>
    <name type="synonym">Pichia stipitis</name>
    <dbReference type="NCBI Taxonomy" id="322104"/>
    <lineage>
        <taxon>Eukaryota</taxon>
        <taxon>Fungi</taxon>
        <taxon>Dikarya</taxon>
        <taxon>Ascomycota</taxon>
        <taxon>Saccharomycotina</taxon>
        <taxon>Pichiomycetes</taxon>
        <taxon>Debaryomycetaceae</taxon>
        <taxon>Scheffersomyces</taxon>
    </lineage>
</organism>
<dbReference type="Gene3D" id="1.20.1280.20">
    <property type="entry name" value="HscB, C-terminal domain"/>
    <property type="match status" value="1"/>
</dbReference>
<proteinExistence type="inferred from homology"/>
<dbReference type="GO" id="GO:0051259">
    <property type="term" value="P:protein complex oligomerization"/>
    <property type="evidence" value="ECO:0007669"/>
    <property type="project" value="InterPro"/>
</dbReference>